<gene>
    <name evidence="1" type="ORF">SAE02_78230</name>
</gene>
<protein>
    <submittedName>
        <fullName evidence="1">Uncharacterized protein</fullName>
    </submittedName>
</protein>
<reference evidence="1 2" key="1">
    <citation type="submission" date="2019-07" db="EMBL/GenBank/DDBJ databases">
        <title>Whole genome shotgun sequence of Skermanella aerolata NBRC 106429.</title>
        <authorList>
            <person name="Hosoyama A."/>
            <person name="Uohara A."/>
            <person name="Ohji S."/>
            <person name="Ichikawa N."/>
        </authorList>
    </citation>
    <scope>NUCLEOTIDE SEQUENCE [LARGE SCALE GENOMIC DNA]</scope>
    <source>
        <strain evidence="1 2">NBRC 106429</strain>
    </source>
</reference>
<sequence length="99" mass="10953">MPETVWLESRWHGLLLQDGIIAFLGFGRRELPLYPNTAAALGDYLRRDDRPSQPPNAPGLLVSTAGSRLLYGNLQITFHRLVGRTGLTSRSILPANRGN</sequence>
<dbReference type="EMBL" id="BJYZ01000124">
    <property type="protein sequence ID" value="GEO43675.1"/>
    <property type="molecule type" value="Genomic_DNA"/>
</dbReference>
<evidence type="ECO:0000313" key="1">
    <source>
        <dbReference type="EMBL" id="GEO43675.1"/>
    </source>
</evidence>
<dbReference type="AlphaFoldDB" id="A0A512E4L5"/>
<evidence type="ECO:0000313" key="2">
    <source>
        <dbReference type="Proteomes" id="UP000321523"/>
    </source>
</evidence>
<dbReference type="Proteomes" id="UP000321523">
    <property type="component" value="Unassembled WGS sequence"/>
</dbReference>
<accession>A0A512E4L5</accession>
<proteinExistence type="predicted"/>
<organism evidence="1 2">
    <name type="scientific">Skermanella aerolata</name>
    <dbReference type="NCBI Taxonomy" id="393310"/>
    <lineage>
        <taxon>Bacteria</taxon>
        <taxon>Pseudomonadati</taxon>
        <taxon>Pseudomonadota</taxon>
        <taxon>Alphaproteobacteria</taxon>
        <taxon>Rhodospirillales</taxon>
        <taxon>Azospirillaceae</taxon>
        <taxon>Skermanella</taxon>
    </lineage>
</organism>
<name>A0A512E4L5_9PROT</name>
<keyword evidence="2" id="KW-1185">Reference proteome</keyword>
<comment type="caution">
    <text evidence="1">The sequence shown here is derived from an EMBL/GenBank/DDBJ whole genome shotgun (WGS) entry which is preliminary data.</text>
</comment>